<protein>
    <recommendedName>
        <fullName evidence="3">polynucleotide adenylyltransferase</fullName>
        <ecNumber evidence="3">2.7.7.19</ecNumber>
    </recommendedName>
</protein>
<gene>
    <name evidence="10" type="ORF">GPM918_LOCUS27771</name>
    <name evidence="11" type="ORF">SRO942_LOCUS28155</name>
</gene>
<evidence type="ECO:0000256" key="7">
    <source>
        <dbReference type="SAM" id="MobiDB-lite"/>
    </source>
</evidence>
<evidence type="ECO:0000259" key="8">
    <source>
        <dbReference type="Pfam" id="PF03828"/>
    </source>
</evidence>
<dbReference type="PANTHER" id="PTHR23092">
    <property type="entry name" value="POLY(A) RNA POLYMERASE"/>
    <property type="match status" value="1"/>
</dbReference>
<dbReference type="CDD" id="cd05402">
    <property type="entry name" value="NT_PAP_TUTase"/>
    <property type="match status" value="1"/>
</dbReference>
<feature type="compositionally biased region" description="Basic and acidic residues" evidence="7">
    <location>
        <begin position="566"/>
        <end position="578"/>
    </location>
</feature>
<evidence type="ECO:0000259" key="9">
    <source>
        <dbReference type="Pfam" id="PF22600"/>
    </source>
</evidence>
<dbReference type="EC" id="2.7.7.19" evidence="3"/>
<feature type="compositionally biased region" description="Low complexity" evidence="7">
    <location>
        <begin position="537"/>
        <end position="563"/>
    </location>
</feature>
<proteinExistence type="inferred from homology"/>
<dbReference type="InterPro" id="IPR045862">
    <property type="entry name" value="Trf4-like"/>
</dbReference>
<evidence type="ECO:0000256" key="3">
    <source>
        <dbReference type="ARBA" id="ARBA00012388"/>
    </source>
</evidence>
<dbReference type="Proteomes" id="UP000681722">
    <property type="component" value="Unassembled WGS sequence"/>
</dbReference>
<dbReference type="SUPFAM" id="SSF81631">
    <property type="entry name" value="PAP/OAS1 substrate-binding domain"/>
    <property type="match status" value="1"/>
</dbReference>
<feature type="compositionally biased region" description="Polar residues" evidence="7">
    <location>
        <begin position="580"/>
        <end position="591"/>
    </location>
</feature>
<comment type="cofactor">
    <cofactor evidence="1">
        <name>Mn(2+)</name>
        <dbReference type="ChEBI" id="CHEBI:29035"/>
    </cofactor>
</comment>
<dbReference type="GO" id="GO:1990817">
    <property type="term" value="F:poly(A) RNA polymerase activity"/>
    <property type="evidence" value="ECO:0007669"/>
    <property type="project" value="UniProtKB-EC"/>
</dbReference>
<dbReference type="InterPro" id="IPR002058">
    <property type="entry name" value="PAP_assoc"/>
</dbReference>
<evidence type="ECO:0000313" key="10">
    <source>
        <dbReference type="EMBL" id="CAF1285559.1"/>
    </source>
</evidence>
<dbReference type="SUPFAM" id="SSF81301">
    <property type="entry name" value="Nucleotidyltransferase"/>
    <property type="match status" value="1"/>
</dbReference>
<feature type="region of interest" description="Disordered" evidence="7">
    <location>
        <begin position="623"/>
        <end position="643"/>
    </location>
</feature>
<comment type="similarity">
    <text evidence="2">Belongs to the DNA polymerase type-B-like family.</text>
</comment>
<evidence type="ECO:0000256" key="6">
    <source>
        <dbReference type="ARBA" id="ARBA00022842"/>
    </source>
</evidence>
<feature type="region of interest" description="Disordered" evidence="7">
    <location>
        <begin position="515"/>
        <end position="602"/>
    </location>
</feature>
<accession>A0A815CCZ4</accession>
<evidence type="ECO:0000256" key="2">
    <source>
        <dbReference type="ARBA" id="ARBA00008593"/>
    </source>
</evidence>
<evidence type="ECO:0000256" key="1">
    <source>
        <dbReference type="ARBA" id="ARBA00001936"/>
    </source>
</evidence>
<name>A0A815CCZ4_9BILA</name>
<dbReference type="Proteomes" id="UP000663829">
    <property type="component" value="Unassembled WGS sequence"/>
</dbReference>
<dbReference type="GO" id="GO:0046872">
    <property type="term" value="F:metal ion binding"/>
    <property type="evidence" value="ECO:0007669"/>
    <property type="project" value="UniProtKB-KW"/>
</dbReference>
<sequence>MKKLDLSRNIAEETWNTCWELVSKPNSSTQNLNTNLSKSSNGCSVYSDTEITACKKRTKSPNIHGCSSQNDLRSYYQNGDSSTIKQSKTINDSMSSTKLEEKYNKNEKNIYPVWRKIEIPSKLFDFMACTISPTLPLLRLHYEIIQFGEFIKPKSEEAYVRQQVIDRIKNVIHVHVPNAIVDIYGSFRTQLYLPRSDLDLLVYSADQRIWKDEELYTLMKTLKDAFCKCGISTEENINVLNYASTPIIKLVDNETEIRVDMSFNMNNGVRSAHLISKYLKEFPLLRYLVFVLKQYLVQHDLNEVWTGGISSYSLILILVNFFQLHCKSDIEQFHMNLGELLIRFLELYGLVFNYAKFGIKVQTPDLSNKRNGYIPKDELFTKFNCGHRSTGLLCIVDPFNENNDIGKASYKTIEIRNAFRNAFDKLQNAVNPMNPVIDSSRSILGQIIVIADDLIKYRKRLHSYFHTKLEPQLIIPVVQPPSSYSVFPTIVKNDHISNNQPLKIATTLISDHQPLQPEASQSQTNGDDIKSIPSLYTTSTDSSRAQSTSSSNNTSSSSSITSDSDNETHDGSQQRLDKTVVNSSFSINSDTNKLDDPMNINNETSRINDTMINKRILINGSRTDDDYESEKTPTPVLRDASETPTTTAAAAITNAESNCSTLTSLNSVSPSPIPTFMNIAAATQTMDDKGLFEKHENYHFPPQYSQYQYYSTNTNNNYSYFNNNNNRKYYQNGGGGSGIGGRRESSYHIRKQQISRRHPKNGEIHPHRTNNYFRQQESQNNNHYHFQNNLPDLISPYVYSQSHAPNTAASSTSTLSSQQRLSQNYSY</sequence>
<feature type="domain" description="PAP-associated" evidence="8">
    <location>
        <begin position="336"/>
        <end position="403"/>
    </location>
</feature>
<dbReference type="GO" id="GO:0003729">
    <property type="term" value="F:mRNA binding"/>
    <property type="evidence" value="ECO:0007669"/>
    <property type="project" value="TreeGrafter"/>
</dbReference>
<keyword evidence="4" id="KW-0808">Transferase</keyword>
<dbReference type="OrthoDB" id="273917at2759"/>
<reference evidence="10" key="1">
    <citation type="submission" date="2021-02" db="EMBL/GenBank/DDBJ databases">
        <authorList>
            <person name="Nowell W R."/>
        </authorList>
    </citation>
    <scope>NUCLEOTIDE SEQUENCE</scope>
</reference>
<evidence type="ECO:0000313" key="11">
    <source>
        <dbReference type="EMBL" id="CAF4085324.1"/>
    </source>
</evidence>
<dbReference type="EMBL" id="CAJNOQ010011803">
    <property type="protein sequence ID" value="CAF1285559.1"/>
    <property type="molecule type" value="Genomic_DNA"/>
</dbReference>
<dbReference type="AlphaFoldDB" id="A0A815CCZ4"/>
<keyword evidence="5" id="KW-0479">Metal-binding</keyword>
<dbReference type="InterPro" id="IPR054708">
    <property type="entry name" value="MTPAP-like_central"/>
</dbReference>
<dbReference type="GO" id="GO:0031499">
    <property type="term" value="C:TRAMP complex"/>
    <property type="evidence" value="ECO:0007669"/>
    <property type="project" value="TreeGrafter"/>
</dbReference>
<keyword evidence="6" id="KW-0460">Magnesium</keyword>
<dbReference type="GO" id="GO:0043634">
    <property type="term" value="P:polyadenylation-dependent ncRNA catabolic process"/>
    <property type="evidence" value="ECO:0007669"/>
    <property type="project" value="TreeGrafter"/>
</dbReference>
<feature type="compositionally biased region" description="Low complexity" evidence="7">
    <location>
        <begin position="807"/>
        <end position="827"/>
    </location>
</feature>
<dbReference type="Pfam" id="PF22600">
    <property type="entry name" value="MTPAP-like_central"/>
    <property type="match status" value="1"/>
</dbReference>
<evidence type="ECO:0000256" key="4">
    <source>
        <dbReference type="ARBA" id="ARBA00022679"/>
    </source>
</evidence>
<evidence type="ECO:0000256" key="5">
    <source>
        <dbReference type="ARBA" id="ARBA00022723"/>
    </source>
</evidence>
<keyword evidence="12" id="KW-1185">Reference proteome</keyword>
<dbReference type="PANTHER" id="PTHR23092:SF15">
    <property type="entry name" value="INACTIVE NON-CANONICAL POLY(A) RNA POLYMERASE PROTEIN TRF4-2-RELATED"/>
    <property type="match status" value="1"/>
</dbReference>
<dbReference type="GO" id="GO:0005730">
    <property type="term" value="C:nucleolus"/>
    <property type="evidence" value="ECO:0007669"/>
    <property type="project" value="TreeGrafter"/>
</dbReference>
<dbReference type="FunFam" id="3.30.460.10:FF:000006">
    <property type="entry name" value="non-canonical poly(A) RNA polymerase PAPD5"/>
    <property type="match status" value="1"/>
</dbReference>
<dbReference type="EMBL" id="CAJOBC010029943">
    <property type="protein sequence ID" value="CAF4085324.1"/>
    <property type="molecule type" value="Genomic_DNA"/>
</dbReference>
<evidence type="ECO:0000313" key="12">
    <source>
        <dbReference type="Proteomes" id="UP000663829"/>
    </source>
</evidence>
<dbReference type="Gene3D" id="1.10.1410.10">
    <property type="match status" value="1"/>
</dbReference>
<comment type="caution">
    <text evidence="10">The sequence shown here is derived from an EMBL/GenBank/DDBJ whole genome shotgun (WGS) entry which is preliminary data.</text>
</comment>
<feature type="domain" description="Poly(A) RNA polymerase mitochondrial-like central palm" evidence="9">
    <location>
        <begin position="141"/>
        <end position="279"/>
    </location>
</feature>
<dbReference type="GO" id="GO:0031123">
    <property type="term" value="P:RNA 3'-end processing"/>
    <property type="evidence" value="ECO:0007669"/>
    <property type="project" value="TreeGrafter"/>
</dbReference>
<dbReference type="Pfam" id="PF03828">
    <property type="entry name" value="PAP_assoc"/>
    <property type="match status" value="1"/>
</dbReference>
<organism evidence="10 12">
    <name type="scientific">Didymodactylos carnosus</name>
    <dbReference type="NCBI Taxonomy" id="1234261"/>
    <lineage>
        <taxon>Eukaryota</taxon>
        <taxon>Metazoa</taxon>
        <taxon>Spiralia</taxon>
        <taxon>Gnathifera</taxon>
        <taxon>Rotifera</taxon>
        <taxon>Eurotatoria</taxon>
        <taxon>Bdelloidea</taxon>
        <taxon>Philodinida</taxon>
        <taxon>Philodinidae</taxon>
        <taxon>Didymodactylos</taxon>
    </lineage>
</organism>
<dbReference type="Gene3D" id="3.30.460.10">
    <property type="entry name" value="Beta Polymerase, domain 2"/>
    <property type="match status" value="1"/>
</dbReference>
<feature type="region of interest" description="Disordered" evidence="7">
    <location>
        <begin position="803"/>
        <end position="827"/>
    </location>
</feature>
<dbReference type="InterPro" id="IPR043519">
    <property type="entry name" value="NT_sf"/>
</dbReference>